<evidence type="ECO:0000256" key="1">
    <source>
        <dbReference type="SAM" id="Phobius"/>
    </source>
</evidence>
<dbReference type="Proteomes" id="UP000277928">
    <property type="component" value="Unassembled WGS sequence"/>
</dbReference>
<evidence type="ECO:0000313" key="2">
    <source>
        <dbReference type="EMBL" id="VDK75564.1"/>
    </source>
</evidence>
<feature type="transmembrane region" description="Helical" evidence="1">
    <location>
        <begin position="33"/>
        <end position="57"/>
    </location>
</feature>
<dbReference type="EMBL" id="UYRX01000149">
    <property type="protein sequence ID" value="VDK75564.1"/>
    <property type="molecule type" value="Genomic_DNA"/>
</dbReference>
<accession>A0A3P6UB86</accession>
<reference evidence="2 3" key="1">
    <citation type="submission" date="2018-08" db="EMBL/GenBank/DDBJ databases">
        <authorList>
            <person name="Laetsch R D."/>
            <person name="Stevens L."/>
            <person name="Kumar S."/>
            <person name="Blaxter L. M."/>
        </authorList>
    </citation>
    <scope>NUCLEOTIDE SEQUENCE [LARGE SCALE GENOMIC DNA]</scope>
</reference>
<gene>
    <name evidence="2" type="ORF">NLS_LOCUS2967</name>
</gene>
<proteinExistence type="predicted"/>
<name>A0A3P6UB86_LITSI</name>
<sequence length="182" mass="19829">MGAGSEHTCGCRTPVLNSHLSKMFSPTTSKTVAIVRLLTFPTVPTTLALLAISILFIEAEVAAMNTSHSKNDKTFSASCISDGEPTKAVVTDYDGSEKHETIEVPATQSQKHFRNCQTGGTGEGEGIRMGQQKMRIESHVAANSDIRRSTCRRLQRVTIDSCESLPEELSHYLQEGKEVIDC</sequence>
<keyword evidence="1" id="KW-0812">Transmembrane</keyword>
<keyword evidence="1" id="KW-0472">Membrane</keyword>
<dbReference type="AlphaFoldDB" id="A0A3P6UB86"/>
<keyword evidence="1" id="KW-1133">Transmembrane helix</keyword>
<evidence type="ECO:0000313" key="3">
    <source>
        <dbReference type="Proteomes" id="UP000277928"/>
    </source>
</evidence>
<keyword evidence="3" id="KW-1185">Reference proteome</keyword>
<protein>
    <submittedName>
        <fullName evidence="2">Uncharacterized protein</fullName>
    </submittedName>
</protein>
<organism evidence="2 3">
    <name type="scientific">Litomosoides sigmodontis</name>
    <name type="common">Filarial nematode worm</name>
    <dbReference type="NCBI Taxonomy" id="42156"/>
    <lineage>
        <taxon>Eukaryota</taxon>
        <taxon>Metazoa</taxon>
        <taxon>Ecdysozoa</taxon>
        <taxon>Nematoda</taxon>
        <taxon>Chromadorea</taxon>
        <taxon>Rhabditida</taxon>
        <taxon>Spirurina</taxon>
        <taxon>Spiruromorpha</taxon>
        <taxon>Filarioidea</taxon>
        <taxon>Onchocercidae</taxon>
        <taxon>Litomosoides</taxon>
    </lineage>
</organism>